<name>A0ACC2CAX4_DIPCM</name>
<evidence type="ECO:0000313" key="1">
    <source>
        <dbReference type="EMBL" id="KAJ7539105.1"/>
    </source>
</evidence>
<reference evidence="2" key="1">
    <citation type="journal article" date="2024" name="Proc. Natl. Acad. Sci. U.S.A.">
        <title>Extraordinary preservation of gene collinearity over three hundred million years revealed in homosporous lycophytes.</title>
        <authorList>
            <person name="Li C."/>
            <person name="Wickell D."/>
            <person name="Kuo L.Y."/>
            <person name="Chen X."/>
            <person name="Nie B."/>
            <person name="Liao X."/>
            <person name="Peng D."/>
            <person name="Ji J."/>
            <person name="Jenkins J."/>
            <person name="Williams M."/>
            <person name="Shu S."/>
            <person name="Plott C."/>
            <person name="Barry K."/>
            <person name="Rajasekar S."/>
            <person name="Grimwood J."/>
            <person name="Han X."/>
            <person name="Sun S."/>
            <person name="Hou Z."/>
            <person name="He W."/>
            <person name="Dai G."/>
            <person name="Sun C."/>
            <person name="Schmutz J."/>
            <person name="Leebens-Mack J.H."/>
            <person name="Li F.W."/>
            <person name="Wang L."/>
        </authorList>
    </citation>
    <scope>NUCLEOTIDE SEQUENCE [LARGE SCALE GENOMIC DNA]</scope>
    <source>
        <strain evidence="2">cv. PW_Plant_1</strain>
    </source>
</reference>
<protein>
    <submittedName>
        <fullName evidence="1">Uncharacterized protein</fullName>
    </submittedName>
</protein>
<sequence length="758" mass="85827">MGKESNLKMELQGGSDDFKKAVSRRTKKPLSLSTASQPQPKEGVNVGAEKGNTKGTVAGSSSDAYEVVYVKDNVSVHPTQYASERISGRLRLIKQGSSLFMTWIPYNRARFTEENTEFATPSNGSMRTMAGKSLAGKPFDKADRNLYTIRAVSLSEMRSIRRHTPPLGWQYVIIVLTNGLAFPPLYFHNGGVREFLATLKEHALLVRSADDANVYLINDTQDPLQKSLTSLELTEVVPVSASATQKRKEESRPLIPDSEESGSGEAHPNQIGQTESPPRKPRDATHDFSINVLEKFSMVTKFARDTTAHLMGSLENLGAEQSHRTRYQKENFDLSMDTLPSNVEESLQGAPSTSIACDDSLQKHGGEGKFSDGLASTNVGTFELVDGAQVYSSSTSSLSFGVIDNSMPLPNDSPALVWGRARPPPLGSEEWATFLDADGRVVDFKALKKRIFYGGIEPSLRREVWKFLLEHYQFDSTYKERKGLTTQKKEAYITLKAQWQTISDDQAKRFAKFRERKSRVEKDVVRTDRSLPFYADDENPNITLLRDILITYSFYNFDLGYCQGMSDLLSPILYVMKDEAESFWCFAALMERLAPNFHRDQNGMHSQLQALLKLVQLLDTPLHDYFKQADCLNYFFCFRWILIQFKREFDYDNVMRLWEVLWTHHLSEHFHMYMCVAILKRYRRKIMDEQMEFDTLLKFINELSGHIDLESTLRDAEALCLFAGERGAACIPAGTPPAIATFENKGIELYQDSESTSY</sequence>
<keyword evidence="2" id="KW-1185">Reference proteome</keyword>
<gene>
    <name evidence="1" type="ORF">O6H91_11G077100</name>
</gene>
<proteinExistence type="predicted"/>
<comment type="caution">
    <text evidence="1">The sequence shown here is derived from an EMBL/GenBank/DDBJ whole genome shotgun (WGS) entry which is preliminary data.</text>
</comment>
<organism evidence="1 2">
    <name type="scientific">Diphasiastrum complanatum</name>
    <name type="common">Issler's clubmoss</name>
    <name type="synonym">Lycopodium complanatum</name>
    <dbReference type="NCBI Taxonomy" id="34168"/>
    <lineage>
        <taxon>Eukaryota</taxon>
        <taxon>Viridiplantae</taxon>
        <taxon>Streptophyta</taxon>
        <taxon>Embryophyta</taxon>
        <taxon>Tracheophyta</taxon>
        <taxon>Lycopodiopsida</taxon>
        <taxon>Lycopodiales</taxon>
        <taxon>Lycopodiaceae</taxon>
        <taxon>Lycopodioideae</taxon>
        <taxon>Diphasiastrum</taxon>
    </lineage>
</organism>
<dbReference type="EMBL" id="CM055102">
    <property type="protein sequence ID" value="KAJ7539105.1"/>
    <property type="molecule type" value="Genomic_DNA"/>
</dbReference>
<evidence type="ECO:0000313" key="2">
    <source>
        <dbReference type="Proteomes" id="UP001162992"/>
    </source>
</evidence>
<accession>A0ACC2CAX4</accession>
<dbReference type="Proteomes" id="UP001162992">
    <property type="component" value="Chromosome 11"/>
</dbReference>